<dbReference type="CDD" id="cd00093">
    <property type="entry name" value="HTH_XRE"/>
    <property type="match status" value="1"/>
</dbReference>
<reference evidence="5" key="1">
    <citation type="submission" date="2015-10" db="EMBL/GenBank/DDBJ databases">
        <authorList>
            <person name="Gilbert D.G."/>
        </authorList>
    </citation>
    <scope>NUCLEOTIDE SEQUENCE</scope>
    <source>
        <strain evidence="5">Phyl III-seqv23</strain>
    </source>
</reference>
<feature type="compositionally biased region" description="Basic residues" evidence="1">
    <location>
        <begin position="164"/>
        <end position="174"/>
    </location>
</feature>
<dbReference type="EMBL" id="LN899822">
    <property type="protein sequence ID" value="CUV62189.1"/>
    <property type="molecule type" value="Genomic_DNA"/>
</dbReference>
<dbReference type="EMBL" id="LN899826">
    <property type="protein sequence ID" value="CUV42725.1"/>
    <property type="molecule type" value="Genomic_DNA"/>
</dbReference>
<sequence>MTNRISKNMLMRPARKPARVILAENLASLMAASSNVRSQNQLAKKSGIGQTTISKWLRSDMDVWPRLDAIEEVADALGITVAELLTDQDARPKGNAGNAAIDDAYSRLCEDVATTRARDLQIAQGLAQLVDELRARARSSVQNAMNTPNPTPDSDYFLSGGPPARKKPPKKGAV</sequence>
<dbReference type="GO" id="GO:0003677">
    <property type="term" value="F:DNA binding"/>
    <property type="evidence" value="ECO:0007669"/>
    <property type="project" value="InterPro"/>
</dbReference>
<dbReference type="InterPro" id="IPR010982">
    <property type="entry name" value="Lambda_DNA-bd_dom_sf"/>
</dbReference>
<evidence type="ECO:0000259" key="2">
    <source>
        <dbReference type="PROSITE" id="PS50943"/>
    </source>
</evidence>
<dbReference type="PROSITE" id="PS50943">
    <property type="entry name" value="HTH_CROC1"/>
    <property type="match status" value="1"/>
</dbReference>
<protein>
    <recommendedName>
        <fullName evidence="2">HTH cro/C1-type domain-containing protein</fullName>
    </recommendedName>
</protein>
<evidence type="ECO:0000313" key="4">
    <source>
        <dbReference type="EMBL" id="CUV36085.1"/>
    </source>
</evidence>
<proteinExistence type="predicted"/>
<feature type="domain" description="HTH cro/C1-type" evidence="2">
    <location>
        <begin position="38"/>
        <end position="84"/>
    </location>
</feature>
<dbReference type="Gene3D" id="1.10.260.40">
    <property type="entry name" value="lambda repressor-like DNA-binding domains"/>
    <property type="match status" value="1"/>
</dbReference>
<evidence type="ECO:0000256" key="1">
    <source>
        <dbReference type="SAM" id="MobiDB-lite"/>
    </source>
</evidence>
<evidence type="ECO:0000313" key="6">
    <source>
        <dbReference type="EMBL" id="CUV62189.1"/>
    </source>
</evidence>
<name>A0A0S4W7S1_RALSL</name>
<evidence type="ECO:0000313" key="3">
    <source>
        <dbReference type="EMBL" id="CUV23524.1"/>
    </source>
</evidence>
<accession>A0A0S4W7S1</accession>
<evidence type="ECO:0000313" key="5">
    <source>
        <dbReference type="EMBL" id="CUV42725.1"/>
    </source>
</evidence>
<dbReference type="InterPro" id="IPR001387">
    <property type="entry name" value="Cro/C1-type_HTH"/>
</dbReference>
<feature type="region of interest" description="Disordered" evidence="1">
    <location>
        <begin position="140"/>
        <end position="174"/>
    </location>
</feature>
<dbReference type="EMBL" id="LN899823">
    <property type="protein sequence ID" value="CUV23524.1"/>
    <property type="molecule type" value="Genomic_DNA"/>
</dbReference>
<dbReference type="SUPFAM" id="SSF47413">
    <property type="entry name" value="lambda repressor-like DNA-binding domains"/>
    <property type="match status" value="1"/>
</dbReference>
<dbReference type="Pfam" id="PF01381">
    <property type="entry name" value="HTH_3"/>
    <property type="match status" value="1"/>
</dbReference>
<dbReference type="AlphaFoldDB" id="A0A0S4W7S1"/>
<organism evidence="5">
    <name type="scientific">Ralstonia solanacearum</name>
    <name type="common">Pseudomonas solanacearum</name>
    <dbReference type="NCBI Taxonomy" id="305"/>
    <lineage>
        <taxon>Bacteria</taxon>
        <taxon>Pseudomonadati</taxon>
        <taxon>Pseudomonadota</taxon>
        <taxon>Betaproteobacteria</taxon>
        <taxon>Burkholderiales</taxon>
        <taxon>Burkholderiaceae</taxon>
        <taxon>Ralstonia</taxon>
        <taxon>Ralstonia solanacearum species complex</taxon>
    </lineage>
</organism>
<dbReference type="SMART" id="SM00530">
    <property type="entry name" value="HTH_XRE"/>
    <property type="match status" value="1"/>
</dbReference>
<gene>
    <name evidence="6" type="ORF">RD1301_v1_2120008</name>
    <name evidence="3" type="ORF">RUN1744_v1_400124</name>
    <name evidence="4" type="ORF">TD1301_v1_1870003</name>
    <name evidence="5" type="ORF">TF3108_v1_1510009</name>
</gene>
<dbReference type="EMBL" id="LN899825">
    <property type="protein sequence ID" value="CUV36085.1"/>
    <property type="molecule type" value="Genomic_DNA"/>
</dbReference>